<proteinExistence type="predicted"/>
<dbReference type="Proteomes" id="UP001586593">
    <property type="component" value="Unassembled WGS sequence"/>
</dbReference>
<dbReference type="PROSITE" id="PS51186">
    <property type="entry name" value="GNAT"/>
    <property type="match status" value="1"/>
</dbReference>
<keyword evidence="3" id="KW-1185">Reference proteome</keyword>
<sequence>MGTPFITLVEPGRIGDYRPNLPLSEQPDSVPKAFLDAMAVRHQVFVDEQKVPVENEFDDDDYRSCHWVVYASVNRTVEPEVRDPDTDQIIYPRRSETSTVPVGTVRLVPYPHPPHPVSGGVYVNGQLVSSISDDAHNVAATTATAAAADAIPRRSSLAMPFTVERATELHDGVEPYVKLGRLAVVREFRGYKLSRLLVRTALEWARTHPTYFQPSVAAVGLEPLGVEKLGSVPKWLGLVCCHAQKDVVRAWEKFGFRVDSGMGTWMEEGITHVGMFLRLDLNASDEK</sequence>
<organism evidence="2 3">
    <name type="scientific">Phialemonium thermophilum</name>
    <dbReference type="NCBI Taxonomy" id="223376"/>
    <lineage>
        <taxon>Eukaryota</taxon>
        <taxon>Fungi</taxon>
        <taxon>Dikarya</taxon>
        <taxon>Ascomycota</taxon>
        <taxon>Pezizomycotina</taxon>
        <taxon>Sordariomycetes</taxon>
        <taxon>Sordariomycetidae</taxon>
        <taxon>Cephalothecales</taxon>
        <taxon>Cephalothecaceae</taxon>
        <taxon>Phialemonium</taxon>
    </lineage>
</organism>
<evidence type="ECO:0000313" key="3">
    <source>
        <dbReference type="Proteomes" id="UP001586593"/>
    </source>
</evidence>
<gene>
    <name evidence="2" type="ORF">VTK73DRAFT_1891</name>
</gene>
<name>A0ABR3Y238_9PEZI</name>
<evidence type="ECO:0000313" key="2">
    <source>
        <dbReference type="EMBL" id="KAL1882332.1"/>
    </source>
</evidence>
<dbReference type="EMBL" id="JAZHXJ010000015">
    <property type="protein sequence ID" value="KAL1882332.1"/>
    <property type="molecule type" value="Genomic_DNA"/>
</dbReference>
<dbReference type="CDD" id="cd04301">
    <property type="entry name" value="NAT_SF"/>
    <property type="match status" value="1"/>
</dbReference>
<dbReference type="SUPFAM" id="SSF55729">
    <property type="entry name" value="Acyl-CoA N-acyltransferases (Nat)"/>
    <property type="match status" value="1"/>
</dbReference>
<dbReference type="InterPro" id="IPR016181">
    <property type="entry name" value="Acyl_CoA_acyltransferase"/>
</dbReference>
<evidence type="ECO:0000259" key="1">
    <source>
        <dbReference type="PROSITE" id="PS51186"/>
    </source>
</evidence>
<reference evidence="2 3" key="1">
    <citation type="journal article" date="2024" name="Commun. Biol.">
        <title>Comparative genomic analysis of thermophilic fungi reveals convergent evolutionary adaptations and gene losses.</title>
        <authorList>
            <person name="Steindorff A.S."/>
            <person name="Aguilar-Pontes M.V."/>
            <person name="Robinson A.J."/>
            <person name="Andreopoulos B."/>
            <person name="LaButti K."/>
            <person name="Kuo A."/>
            <person name="Mondo S."/>
            <person name="Riley R."/>
            <person name="Otillar R."/>
            <person name="Haridas S."/>
            <person name="Lipzen A."/>
            <person name="Grimwood J."/>
            <person name="Schmutz J."/>
            <person name="Clum A."/>
            <person name="Reid I.D."/>
            <person name="Moisan M.C."/>
            <person name="Butler G."/>
            <person name="Nguyen T.T.M."/>
            <person name="Dewar K."/>
            <person name="Conant G."/>
            <person name="Drula E."/>
            <person name="Henrissat B."/>
            <person name="Hansel C."/>
            <person name="Singer S."/>
            <person name="Hutchinson M.I."/>
            <person name="de Vries R.P."/>
            <person name="Natvig D.O."/>
            <person name="Powell A.J."/>
            <person name="Tsang A."/>
            <person name="Grigoriev I.V."/>
        </authorList>
    </citation>
    <scope>NUCLEOTIDE SEQUENCE [LARGE SCALE GENOMIC DNA]</scope>
    <source>
        <strain evidence="2 3">ATCC 24622</strain>
    </source>
</reference>
<dbReference type="Gene3D" id="3.40.630.30">
    <property type="match status" value="1"/>
</dbReference>
<comment type="caution">
    <text evidence="2">The sequence shown here is derived from an EMBL/GenBank/DDBJ whole genome shotgun (WGS) entry which is preliminary data.</text>
</comment>
<protein>
    <recommendedName>
        <fullName evidence="1">N-acetyltransferase domain-containing protein</fullName>
    </recommendedName>
</protein>
<dbReference type="InterPro" id="IPR000182">
    <property type="entry name" value="GNAT_dom"/>
</dbReference>
<accession>A0ABR3Y238</accession>
<feature type="domain" description="N-acetyltransferase" evidence="1">
    <location>
        <begin position="79"/>
        <end position="280"/>
    </location>
</feature>